<keyword evidence="6" id="KW-1185">Reference proteome</keyword>
<dbReference type="InterPro" id="IPR008927">
    <property type="entry name" value="6-PGluconate_DH-like_C_sf"/>
</dbReference>
<reference evidence="5 6" key="1">
    <citation type="submission" date="2020-08" db="EMBL/GenBank/DDBJ databases">
        <title>Novel species isolated from subtropical streams in China.</title>
        <authorList>
            <person name="Lu H."/>
        </authorList>
    </citation>
    <scope>NUCLEOTIDE SEQUENCE [LARGE SCALE GENOMIC DNA]</scope>
    <source>
        <strain evidence="5 6">CY18W</strain>
    </source>
</reference>
<dbReference type="RefSeq" id="WP_186947216.1">
    <property type="nucleotide sequence ID" value="NZ_JACOGF010000004.1"/>
</dbReference>
<comment type="caution">
    <text evidence="5">The sequence shown here is derived from an EMBL/GenBank/DDBJ whole genome shotgun (WGS) entry which is preliminary data.</text>
</comment>
<dbReference type="Proteomes" id="UP000650424">
    <property type="component" value="Unassembled WGS sequence"/>
</dbReference>
<feature type="domain" description="Mannitol dehydrogenase C-terminal" evidence="4">
    <location>
        <begin position="191"/>
        <end position="319"/>
    </location>
</feature>
<dbReference type="Pfam" id="PF08125">
    <property type="entry name" value="Mannitol_dh_C"/>
    <property type="match status" value="1"/>
</dbReference>
<dbReference type="Gene3D" id="1.10.1040.10">
    <property type="entry name" value="N-(1-d-carboxylethyl)-l-norvaline Dehydrogenase, domain 2"/>
    <property type="match status" value="1"/>
</dbReference>
<evidence type="ECO:0000259" key="4">
    <source>
        <dbReference type="Pfam" id="PF08125"/>
    </source>
</evidence>
<dbReference type="SUPFAM" id="SSF48179">
    <property type="entry name" value="6-phosphogluconate dehydrogenase C-terminal domain-like"/>
    <property type="match status" value="1"/>
</dbReference>
<organism evidence="5 6">
    <name type="scientific">Undibacterium hunanense</name>
    <dbReference type="NCBI Taxonomy" id="2762292"/>
    <lineage>
        <taxon>Bacteria</taxon>
        <taxon>Pseudomonadati</taxon>
        <taxon>Pseudomonadota</taxon>
        <taxon>Betaproteobacteria</taxon>
        <taxon>Burkholderiales</taxon>
        <taxon>Oxalobacteraceae</taxon>
        <taxon>Undibacterium</taxon>
    </lineage>
</organism>
<feature type="domain" description="Mannitol dehydrogenase N-terminal" evidence="3">
    <location>
        <begin position="4"/>
        <end position="122"/>
    </location>
</feature>
<proteinExistence type="predicted"/>
<dbReference type="InterPro" id="IPR036291">
    <property type="entry name" value="NAD(P)-bd_dom_sf"/>
</dbReference>
<evidence type="ECO:0000259" key="3">
    <source>
        <dbReference type="Pfam" id="PF01232"/>
    </source>
</evidence>
<evidence type="ECO:0000256" key="2">
    <source>
        <dbReference type="ARBA" id="ARBA00023027"/>
    </source>
</evidence>
<name>A0ABR6ZQ12_9BURK</name>
<gene>
    <name evidence="5" type="ORF">H8L32_10940</name>
</gene>
<sequence length="369" mass="40917">MKTKILFMGAGAIGRGYLPWTLDASKHEFVFIDSNPGIVEHLNTHGGYTTYRVNADEYQQMRVEVSAAFTPADFKLEDHLDAVACFFSVGPRNVSKAAQILAGSAIPLIMCENEPETVAVAKRVVGHDAVYFAVPDVITSNTAPAHLLAQDPLAITTENGVLYVEACPAVIHGDMALLSREELLRIQWTPKLYLHNTPHCIAAYLGALMGATYVHEAMMHPRAAQLVEGAMTEMLQALKLLWDIPHDFLEWYAEKELARFRCQLLFDPVARVAREPLRKLELHGRLIGAAQMCLTLGVLPQYLLKGIVGAVLFEDVNDPDHHIGLMHEAMDTASFNRYVLGLRPGEPLDLMLREKIAAITTELREIAKD</sequence>
<dbReference type="InterPro" id="IPR013118">
    <property type="entry name" value="Mannitol_DH_C"/>
</dbReference>
<dbReference type="Pfam" id="PF01232">
    <property type="entry name" value="Mannitol_dh"/>
    <property type="match status" value="1"/>
</dbReference>
<evidence type="ECO:0000313" key="6">
    <source>
        <dbReference type="Proteomes" id="UP000650424"/>
    </source>
</evidence>
<dbReference type="EMBL" id="JACOGF010000004">
    <property type="protein sequence ID" value="MBC3917992.1"/>
    <property type="molecule type" value="Genomic_DNA"/>
</dbReference>
<evidence type="ECO:0000256" key="1">
    <source>
        <dbReference type="ARBA" id="ARBA00023002"/>
    </source>
</evidence>
<evidence type="ECO:0000313" key="5">
    <source>
        <dbReference type="EMBL" id="MBC3917992.1"/>
    </source>
</evidence>
<dbReference type="InterPro" id="IPR013328">
    <property type="entry name" value="6PGD_dom2"/>
</dbReference>
<dbReference type="PANTHER" id="PTHR30524">
    <property type="entry name" value="MANNITOL-1-PHOSPHATE 5-DEHYDROGENASE"/>
    <property type="match status" value="1"/>
</dbReference>
<protein>
    <submittedName>
        <fullName evidence="5">Mannitol-1-phosphate 5-dehydrogenase</fullName>
    </submittedName>
</protein>
<keyword evidence="1" id="KW-0560">Oxidoreductase</keyword>
<dbReference type="InterPro" id="IPR013131">
    <property type="entry name" value="Mannitol_DH_N"/>
</dbReference>
<dbReference type="SUPFAM" id="SSF51735">
    <property type="entry name" value="NAD(P)-binding Rossmann-fold domains"/>
    <property type="match status" value="1"/>
</dbReference>
<keyword evidence="2" id="KW-0520">NAD</keyword>
<dbReference type="PANTHER" id="PTHR30524:SF0">
    <property type="entry name" value="ALTRONATE OXIDOREDUCTASE-RELATED"/>
    <property type="match status" value="1"/>
</dbReference>
<accession>A0ABR6ZQ12</accession>
<dbReference type="Gene3D" id="3.40.50.720">
    <property type="entry name" value="NAD(P)-binding Rossmann-like Domain"/>
    <property type="match status" value="1"/>
</dbReference>